<reference evidence="2" key="1">
    <citation type="submission" date="2017-01" db="EMBL/GenBank/DDBJ databases">
        <authorList>
            <person name="Varghese N."/>
            <person name="Submissions S."/>
        </authorList>
    </citation>
    <scope>NUCLEOTIDE SEQUENCE [LARGE SCALE GENOMIC DNA]</scope>
    <source>
        <strain evidence="2">ATCC 12950</strain>
    </source>
</reference>
<keyword evidence="2" id="KW-1185">Reference proteome</keyword>
<evidence type="ECO:0000313" key="1">
    <source>
        <dbReference type="EMBL" id="SIQ54422.1"/>
    </source>
</evidence>
<accession>A0A1N6TLZ6</accession>
<sequence length="168" mass="18737">MSSSPASSEVESLLGYLNWKRQHVLDILGGLDEADLRRPVLPSGWTPVGLVNHLALDVERFWFRAVFGADPEAVASFATPTDAWQVPGDRPASEVFDLYREETARAGEVIALSGLDQTPRWWPDYRDDRPPRDLRAAILHVLVETATHAGHLDAVRELIDGKQFLVLD</sequence>
<protein>
    <recommendedName>
        <fullName evidence="3">DinB superfamily protein</fullName>
    </recommendedName>
</protein>
<dbReference type="InterPro" id="IPR034660">
    <property type="entry name" value="DinB/YfiT-like"/>
</dbReference>
<proteinExistence type="predicted"/>
<dbReference type="Gene3D" id="1.20.120.450">
    <property type="entry name" value="dinb family like domain"/>
    <property type="match status" value="1"/>
</dbReference>
<organism evidence="1 2">
    <name type="scientific">Microbispora rosea</name>
    <dbReference type="NCBI Taxonomy" id="58117"/>
    <lineage>
        <taxon>Bacteria</taxon>
        <taxon>Bacillati</taxon>
        <taxon>Actinomycetota</taxon>
        <taxon>Actinomycetes</taxon>
        <taxon>Streptosporangiales</taxon>
        <taxon>Streptosporangiaceae</taxon>
        <taxon>Microbispora</taxon>
    </lineage>
</organism>
<dbReference type="AlphaFoldDB" id="A0A1N6TLZ6"/>
<gene>
    <name evidence="1" type="ORF">SAMN05421833_102411</name>
</gene>
<dbReference type="InterPro" id="IPR007061">
    <property type="entry name" value="MST-like"/>
</dbReference>
<evidence type="ECO:0008006" key="3">
    <source>
        <dbReference type="Google" id="ProtNLM"/>
    </source>
</evidence>
<dbReference type="RefSeq" id="WP_076432971.1">
    <property type="nucleotide sequence ID" value="NZ_FTNI01000002.1"/>
</dbReference>
<dbReference type="STRING" id="58117.SAMN05421833_102411"/>
<evidence type="ECO:0000313" key="2">
    <source>
        <dbReference type="Proteomes" id="UP000186096"/>
    </source>
</evidence>
<name>A0A1N6TLZ6_9ACTN</name>
<dbReference type="EMBL" id="FTNI01000002">
    <property type="protein sequence ID" value="SIQ54422.1"/>
    <property type="molecule type" value="Genomic_DNA"/>
</dbReference>
<dbReference type="Proteomes" id="UP000186096">
    <property type="component" value="Unassembled WGS sequence"/>
</dbReference>
<dbReference type="Pfam" id="PF04978">
    <property type="entry name" value="MST"/>
    <property type="match status" value="1"/>
</dbReference>
<dbReference type="OrthoDB" id="4548523at2"/>
<dbReference type="SUPFAM" id="SSF109854">
    <property type="entry name" value="DinB/YfiT-like putative metalloenzymes"/>
    <property type="match status" value="1"/>
</dbReference>